<dbReference type="EMBL" id="LYPB01000054">
    <property type="protein sequence ID" value="OAS19714.1"/>
    <property type="molecule type" value="Genomic_DNA"/>
</dbReference>
<name>A0A198ADY7_9BACL</name>
<keyword evidence="2" id="KW-1185">Reference proteome</keyword>
<evidence type="ECO:0000313" key="2">
    <source>
        <dbReference type="Proteomes" id="UP000078454"/>
    </source>
</evidence>
<protein>
    <submittedName>
        <fullName evidence="1">Uncharacterized protein</fullName>
    </submittedName>
</protein>
<dbReference type="Proteomes" id="UP000078454">
    <property type="component" value="Unassembled WGS sequence"/>
</dbReference>
<comment type="caution">
    <text evidence="1">The sequence shown here is derived from an EMBL/GenBank/DDBJ whole genome shotgun (WGS) entry which is preliminary data.</text>
</comment>
<reference evidence="1 2" key="1">
    <citation type="submission" date="2016-05" db="EMBL/GenBank/DDBJ databases">
        <title>Paenibacillus sp. 1ZS3-15 nov., isolated from the rhizosphere soil.</title>
        <authorList>
            <person name="Zhang X.X."/>
            <person name="Zhang J."/>
        </authorList>
    </citation>
    <scope>NUCLEOTIDE SEQUENCE [LARGE SCALE GENOMIC DNA]</scope>
    <source>
        <strain evidence="1 2">1ZS3-15</strain>
    </source>
</reference>
<evidence type="ECO:0000313" key="1">
    <source>
        <dbReference type="EMBL" id="OAS19714.1"/>
    </source>
</evidence>
<dbReference type="AlphaFoldDB" id="A0A198ADY7"/>
<organism evidence="1 2">
    <name type="scientific">Paenibacillus oryzisoli</name>
    <dbReference type="NCBI Taxonomy" id="1850517"/>
    <lineage>
        <taxon>Bacteria</taxon>
        <taxon>Bacillati</taxon>
        <taxon>Bacillota</taxon>
        <taxon>Bacilli</taxon>
        <taxon>Bacillales</taxon>
        <taxon>Paenibacillaceae</taxon>
        <taxon>Paenibacillus</taxon>
    </lineage>
</organism>
<accession>A0A198ADY7</accession>
<proteinExistence type="predicted"/>
<sequence>MISLNDKPMYLAHFAKLIGMDEHRLFRICKGIEENGYQLNRNEHGHIDLTEKDITVVLSFCL</sequence>
<gene>
    <name evidence="1" type="ORF">A8708_26180</name>
</gene>